<dbReference type="GO" id="GO:0005975">
    <property type="term" value="P:carbohydrate metabolic process"/>
    <property type="evidence" value="ECO:0007669"/>
    <property type="project" value="InterPro"/>
</dbReference>
<dbReference type="RefSeq" id="WP_043571785.1">
    <property type="nucleotide sequence ID" value="NZ_CP022752.1"/>
</dbReference>
<dbReference type="Proteomes" id="UP000215043">
    <property type="component" value="Chromosome"/>
</dbReference>
<dbReference type="InterPro" id="IPR008928">
    <property type="entry name" value="6-hairpin_glycosidase_sf"/>
</dbReference>
<dbReference type="GO" id="GO:0016740">
    <property type="term" value="F:transferase activity"/>
    <property type="evidence" value="ECO:0007669"/>
    <property type="project" value="UniProtKB-KW"/>
</dbReference>
<evidence type="ECO:0000313" key="2">
    <source>
        <dbReference type="EMBL" id="KGI81920.1"/>
    </source>
</evidence>
<sequence length="367" mass="39922">MPEVPAVDGVLSATEVTATVESVLAVQEPSGAIPWYSGGHVDPWDHVESAMALSAGGHLAAAERAYEWSARTQRADGSWPMRFRDGWVEDHGADTNFCAYLAVGVWHHFLITGDRDFAERLWPTVRAGIDFVLSAQLARGEIRWAVGGDDGVALPESLLTGCSSVHHSLRCALALAEEVGSPQPSWEMALGRLGHVLRAHPEAFTLKDRYSMDWYYPVLGGALRGEAAHERLRARWSEFVVNGLGARCVVDHPWVTGAETCELVLSLDAIGWHADAVRLLRDVQHLRETDGSYWTGYVYTDGKNWPVEHTTWTGAAVVLAADALSRTTPGNGVFRAERLPRGLLGEEGAECGCLVEADVATDAPQHP</sequence>
<dbReference type="Gene3D" id="1.50.10.10">
    <property type="match status" value="1"/>
</dbReference>
<gene>
    <name evidence="1" type="ORF">CDG81_08875</name>
    <name evidence="2" type="ORF">IL38_07800</name>
</gene>
<accession>A0A099D953</accession>
<proteinExistence type="predicted"/>
<dbReference type="InterPro" id="IPR012341">
    <property type="entry name" value="6hp_glycosidase-like_sf"/>
</dbReference>
<reference evidence="1 4" key="2">
    <citation type="submission" date="2017-08" db="EMBL/GenBank/DDBJ databases">
        <title>The complete genome sequence of moderately halophilic actinomycete Actinopolyspora erythraea YIM 90600, the producer of novel erythromycin, novel actinopolysporins A-C and tubercidin.</title>
        <authorList>
            <person name="Yin M."/>
            <person name="Tang S."/>
        </authorList>
    </citation>
    <scope>NUCLEOTIDE SEQUENCE [LARGE SCALE GENOMIC DNA]</scope>
    <source>
        <strain evidence="1 4">YIM 90600</strain>
    </source>
</reference>
<protein>
    <submittedName>
        <fullName evidence="1">Prenyltransferase</fullName>
    </submittedName>
</protein>
<dbReference type="Proteomes" id="UP000029737">
    <property type="component" value="Unassembled WGS sequence"/>
</dbReference>
<dbReference type="SUPFAM" id="SSF48208">
    <property type="entry name" value="Six-hairpin glycosidases"/>
    <property type="match status" value="1"/>
</dbReference>
<reference evidence="2 3" key="1">
    <citation type="journal article" date="2014" name="PLoS ONE">
        <title>Identification and Characterization of a New Erythromycin Biosynthetic Gene Cluster in Actinopolyspora erythraea YIM90600, a Novel Erythronolide-Producing Halophilic Actinomycete Isolated from Salt Field.</title>
        <authorList>
            <person name="Chen D."/>
            <person name="Feng J."/>
            <person name="Huang L."/>
            <person name="Zhang Q."/>
            <person name="Wu J."/>
            <person name="Zhu X."/>
            <person name="Duan Y."/>
            <person name="Xu Z."/>
        </authorList>
    </citation>
    <scope>NUCLEOTIDE SEQUENCE [LARGE SCALE GENOMIC DNA]</scope>
    <source>
        <strain evidence="2 3">YIM90600</strain>
    </source>
</reference>
<dbReference type="HOGENOM" id="CLU_764792_0_0_11"/>
<keyword evidence="1" id="KW-0808">Transferase</keyword>
<dbReference type="OrthoDB" id="5175804at2"/>
<dbReference type="AlphaFoldDB" id="A0A099D953"/>
<name>A0A099D953_9ACTN</name>
<dbReference type="EMBL" id="JPMV01000014">
    <property type="protein sequence ID" value="KGI81920.1"/>
    <property type="molecule type" value="Genomic_DNA"/>
</dbReference>
<keyword evidence="3" id="KW-1185">Reference proteome</keyword>
<dbReference type="KEGG" id="aey:CDG81_08875"/>
<evidence type="ECO:0000313" key="1">
    <source>
        <dbReference type="EMBL" id="ASU78382.1"/>
    </source>
</evidence>
<evidence type="ECO:0000313" key="3">
    <source>
        <dbReference type="Proteomes" id="UP000029737"/>
    </source>
</evidence>
<dbReference type="eggNOG" id="COG3387">
    <property type="taxonomic scope" value="Bacteria"/>
</dbReference>
<evidence type="ECO:0000313" key="4">
    <source>
        <dbReference type="Proteomes" id="UP000215043"/>
    </source>
</evidence>
<organism evidence="1 4">
    <name type="scientific">Actinopolyspora erythraea</name>
    <dbReference type="NCBI Taxonomy" id="414996"/>
    <lineage>
        <taxon>Bacteria</taxon>
        <taxon>Bacillati</taxon>
        <taxon>Actinomycetota</taxon>
        <taxon>Actinomycetes</taxon>
        <taxon>Actinopolysporales</taxon>
        <taxon>Actinopolysporaceae</taxon>
        <taxon>Actinopolyspora</taxon>
    </lineage>
</organism>
<dbReference type="EMBL" id="CP022752">
    <property type="protein sequence ID" value="ASU78382.1"/>
    <property type="molecule type" value="Genomic_DNA"/>
</dbReference>